<dbReference type="Pfam" id="PF13456">
    <property type="entry name" value="RVT_3"/>
    <property type="match status" value="1"/>
</dbReference>
<protein>
    <submittedName>
        <fullName evidence="3">Reverse transcriptase zinc-binding domain</fullName>
    </submittedName>
</protein>
<gene>
    <name evidence="3" type="ORF">ISN45_Aa06g027150</name>
</gene>
<evidence type="ECO:0000313" key="4">
    <source>
        <dbReference type="Proteomes" id="UP000694240"/>
    </source>
</evidence>
<accession>A0A8T1Z1G9</accession>
<feature type="region of interest" description="Disordered" evidence="1">
    <location>
        <begin position="1767"/>
        <end position="1788"/>
    </location>
</feature>
<evidence type="ECO:0000313" key="3">
    <source>
        <dbReference type="EMBL" id="KAG7552108.1"/>
    </source>
</evidence>
<dbReference type="PANTHER" id="PTHR33116:SF86">
    <property type="entry name" value="REVERSE TRANSCRIPTASE DOMAIN-CONTAINING PROTEIN"/>
    <property type="match status" value="1"/>
</dbReference>
<evidence type="ECO:0000259" key="2">
    <source>
        <dbReference type="PROSITE" id="PS50878"/>
    </source>
</evidence>
<dbReference type="InterPro" id="IPR044730">
    <property type="entry name" value="RNase_H-like_dom_plant"/>
</dbReference>
<dbReference type="EMBL" id="JAEFBK010000011">
    <property type="protein sequence ID" value="KAG7552108.1"/>
    <property type="molecule type" value="Genomic_DNA"/>
</dbReference>
<dbReference type="CDD" id="cd01650">
    <property type="entry name" value="RT_nLTR_like"/>
    <property type="match status" value="1"/>
</dbReference>
<dbReference type="CDD" id="cd06222">
    <property type="entry name" value="RNase_H_like"/>
    <property type="match status" value="1"/>
</dbReference>
<proteinExistence type="predicted"/>
<feature type="domain" description="Reverse transcriptase" evidence="2">
    <location>
        <begin position="1040"/>
        <end position="1322"/>
    </location>
</feature>
<keyword evidence="4" id="KW-1185">Reference proteome</keyword>
<dbReference type="Pfam" id="PF03372">
    <property type="entry name" value="Exo_endo_phos"/>
    <property type="match status" value="1"/>
</dbReference>
<keyword evidence="3" id="KW-0548">Nucleotidyltransferase</keyword>
<dbReference type="Pfam" id="PF00078">
    <property type="entry name" value="RVT_1"/>
    <property type="match status" value="1"/>
</dbReference>
<dbReference type="InterPro" id="IPR025558">
    <property type="entry name" value="DUF4283"/>
</dbReference>
<dbReference type="Pfam" id="PF14392">
    <property type="entry name" value="zf-CCHC_4"/>
    <property type="match status" value="2"/>
</dbReference>
<dbReference type="GO" id="GO:0004523">
    <property type="term" value="F:RNA-DNA hybrid ribonuclease activity"/>
    <property type="evidence" value="ECO:0007669"/>
    <property type="project" value="InterPro"/>
</dbReference>
<feature type="compositionally biased region" description="Basic residues" evidence="1">
    <location>
        <begin position="599"/>
        <end position="608"/>
    </location>
</feature>
<keyword evidence="3" id="KW-0808">Transferase</keyword>
<dbReference type="InterPro" id="IPR005135">
    <property type="entry name" value="Endo/exonuclease/phosphatase"/>
</dbReference>
<keyword evidence="3" id="KW-0695">RNA-directed DNA polymerase</keyword>
<feature type="region of interest" description="Disordered" evidence="1">
    <location>
        <begin position="599"/>
        <end position="649"/>
    </location>
</feature>
<dbReference type="GO" id="GO:0003676">
    <property type="term" value="F:nucleic acid binding"/>
    <property type="evidence" value="ECO:0007669"/>
    <property type="project" value="InterPro"/>
</dbReference>
<dbReference type="PANTHER" id="PTHR33116">
    <property type="entry name" value="REVERSE TRANSCRIPTASE ZINC-BINDING DOMAIN-CONTAINING PROTEIN-RELATED-RELATED"/>
    <property type="match status" value="1"/>
</dbReference>
<sequence>MDLDNEIQKLSITEDKPLILSNQPKFCSSERNCCSIMGRFLNPENQRMSNWILDMPRIWRLYNRVRGVALSKDRFQFIFKSEEDLVGILKVGVWTQDDWCVVMEKWVEKPPDDYLMFLPVWIRLRNIPVNYYTKDTIEEIAMCVGKVLEVNLDLEKSQVQDYVRVRVLLNVSNPLRNSKEVQLPTGEIVLISFDYERIRKRCFQCQRLTHDKPRCPFKQPVSLQDTSGIAKDRDKHKGILVSDRDKTVSTNTMPKFMADAMKGSAPQSSLPISDNLDEEFADDLSDLDLFVGFNTESLEASSSGGGVTNKGTRKKNTSWTRKAKDDKLPLKDKVSRLDSKEKFAKVLFDVSRPLRRSKVVNLPKGGTATVFFEYERVQKRCYECQRMTHEKDVCPFLIKKRQDAAEAKSAGGPAARPKRTPFLKESDPLYGILGEDQMGIDPNTGRPRIAPVVLEGMRQYLRVSSEEEKLLRIDKVKLSVGEVEKDPLAQKSILRLEPMPIFHSDVNKGKGHVFNYEPVCSSGNDIVDDARAFQRQDNQVMEVAPLEVLDRSCLLESRSHENVDGPASFLTLSQPLQNNSTVFSPSLFEAGSSGIGIKKVKSRKRPSKINRQPKPLSPNLVSGLRASTGGVKKDVKSKRKADDGSTSTAKFSKLNSQEVQFGEKNFFLSCVYGEPDSSKRSGVWERICRLGISRKDRWCMVGDFNAILHNGEKIGGPRRSDSYFKPFSEVLSVCDMVELSSQGNKFTWAGRRGDHWIQCRLDRAFGNKDWYEHFPASNQTFLDLRGSDHRPVLLSLISSQDSYRGQFRFDRRFLFKPEVKIAIFKSWNSRAACSSFTVSERLKACRKSLSSWKKKNNMNARDKIQNCEIELEKTQSEVWPCLQKIRVLKKELAVAYREEEQYWHQKSRQKWLRCGNRNSGFFHASVNDNRSRKRIDKLKDHNGIFQRSEAAKGQVAASYFQDLFKSSNPASFNDWFQGFLPKVSEEMNLGLTAKVSAAEIKEAVFSIKPASAPGPDGMSGLFFQRYWSTVGTQVTTEVQNFFEFGVMPVEWNFTHLCLIPKTHHPEEMVDLRPISLCSVLYKIISKVLVKRLQPLLPNIVSVNQSAFVSERLITDNILVAHEVIHGLRTHPAISSEFMAIKSDMSKAYDRLEWSFLRALLSALGFHQRWVEWVMACVSSVTYSVLINDQPFGLVTPQRGLRQGDPLSPFLFVLCTEGLTHLMNKAQQEGKIQGIKFSDEGPEVHHLLFADDSLFMCKADNDQSRVLQQILSVYGDATGQSINLNKSSITFGAKVNHVVKIDIQIRLGIFKEGGAGTYLGLPECFSGSKIALLDYIKDRLKVKLSGWFARHLSQGGKEVLLKSVALAMPVFAMSCFKLPKTSCDNLAAAMADFWWSAEEHSRKVHWVSWEKLCLPKHLGGLGFRDIQRFNQALLAKQAWKILQEPDCLLAKLMKSRYFPTKEFLNASVDGRPSFAWRSILHGRELLEKGISKNIGNGSSVNVWIDPWIEDEAEGMRVPMRKNYFFDVCLKVNSLIDPISRTWDFEALNDHFFEEDIERIKKIRPVTSRDDFYTWKYNKSGDFSVKSAYWLSSKDSVTEVTLNASALPSTNDLKCQIWEIPTDPKLQVFLWKVLSGCLPVAMAFIGRGMRRDPLCQLCGLEEETCGHVLFSCPFARQVWAISDYPFPLQGFEGGAIFSNFHHLLVNRKNRAWPEEIRKIFPWILWRLWTNRNALAFEGKSLSAPELVLKSRDDFMEWCEAQVVEPEEVLDGESREENMASQNNGGERKAWQPPAPDWLKCNVGSSWSKTTKLAGAAWVVRDNEGLVLIHGRRSFVNVKDAFEAAFLSLLWGIQSMKDHRFFRVLFAFQETTLVGIVNRPKAWPSFRYQAQELQRLLVSGLEWKMVVEAAAANRGASLIAQSVINDFRLHSYVATGYPSWLLGVFEDERPLSSVFV</sequence>
<dbReference type="GO" id="GO:0003964">
    <property type="term" value="F:RNA-directed DNA polymerase activity"/>
    <property type="evidence" value="ECO:0007669"/>
    <property type="project" value="UniProtKB-KW"/>
</dbReference>
<dbReference type="InterPro" id="IPR000477">
    <property type="entry name" value="RT_dom"/>
</dbReference>
<organism evidence="3 4">
    <name type="scientific">Arabidopsis thaliana x Arabidopsis arenosa</name>
    <dbReference type="NCBI Taxonomy" id="1240361"/>
    <lineage>
        <taxon>Eukaryota</taxon>
        <taxon>Viridiplantae</taxon>
        <taxon>Streptophyta</taxon>
        <taxon>Embryophyta</taxon>
        <taxon>Tracheophyta</taxon>
        <taxon>Spermatophyta</taxon>
        <taxon>Magnoliopsida</taxon>
        <taxon>eudicotyledons</taxon>
        <taxon>Gunneridae</taxon>
        <taxon>Pentapetalae</taxon>
        <taxon>rosids</taxon>
        <taxon>malvids</taxon>
        <taxon>Brassicales</taxon>
        <taxon>Brassicaceae</taxon>
        <taxon>Camelineae</taxon>
        <taxon>Arabidopsis</taxon>
    </lineage>
</organism>
<dbReference type="InterPro" id="IPR002156">
    <property type="entry name" value="RNaseH_domain"/>
</dbReference>
<dbReference type="InterPro" id="IPR025836">
    <property type="entry name" value="Zn_knuckle_CX2CX4HX4C"/>
</dbReference>
<comment type="caution">
    <text evidence="3">The sequence shown here is derived from an EMBL/GenBank/DDBJ whole genome shotgun (WGS) entry which is preliminary data.</text>
</comment>
<dbReference type="PROSITE" id="PS50878">
    <property type="entry name" value="RT_POL"/>
    <property type="match status" value="1"/>
</dbReference>
<dbReference type="Pfam" id="PF13966">
    <property type="entry name" value="zf-RVT"/>
    <property type="match status" value="1"/>
</dbReference>
<dbReference type="InterPro" id="IPR026960">
    <property type="entry name" value="RVT-Znf"/>
</dbReference>
<evidence type="ECO:0000256" key="1">
    <source>
        <dbReference type="SAM" id="MobiDB-lite"/>
    </source>
</evidence>
<dbReference type="Proteomes" id="UP000694240">
    <property type="component" value="Chromosome 11"/>
</dbReference>
<dbReference type="Pfam" id="PF14111">
    <property type="entry name" value="DUF4283"/>
    <property type="match status" value="1"/>
</dbReference>
<feature type="region of interest" description="Disordered" evidence="1">
    <location>
        <begin position="301"/>
        <end position="324"/>
    </location>
</feature>
<name>A0A8T1Z1G9_9BRAS</name>
<reference evidence="3 4" key="1">
    <citation type="submission" date="2020-12" db="EMBL/GenBank/DDBJ databases">
        <title>Concerted genomic and epigenomic changes stabilize Arabidopsis allopolyploids.</title>
        <authorList>
            <person name="Chen Z."/>
        </authorList>
    </citation>
    <scope>NUCLEOTIDE SEQUENCE [LARGE SCALE GENOMIC DNA]</scope>
    <source>
        <strain evidence="3">Allo738</strain>
        <tissue evidence="3">Leaf</tissue>
    </source>
</reference>